<dbReference type="Gene3D" id="2.60.40.10">
    <property type="entry name" value="Immunoglobulins"/>
    <property type="match status" value="2"/>
</dbReference>
<accession>A0ABD3XHE3</accession>
<evidence type="ECO:0000256" key="6">
    <source>
        <dbReference type="SAM" id="SignalP"/>
    </source>
</evidence>
<dbReference type="InterPro" id="IPR013783">
    <property type="entry name" value="Ig-like_fold"/>
</dbReference>
<dbReference type="InterPro" id="IPR036179">
    <property type="entry name" value="Ig-like_dom_sf"/>
</dbReference>
<organism evidence="8 9">
    <name type="scientific">Sinanodonta woodiana</name>
    <name type="common">Chinese pond mussel</name>
    <name type="synonym">Anodonta woodiana</name>
    <dbReference type="NCBI Taxonomy" id="1069815"/>
    <lineage>
        <taxon>Eukaryota</taxon>
        <taxon>Metazoa</taxon>
        <taxon>Spiralia</taxon>
        <taxon>Lophotrochozoa</taxon>
        <taxon>Mollusca</taxon>
        <taxon>Bivalvia</taxon>
        <taxon>Autobranchia</taxon>
        <taxon>Heteroconchia</taxon>
        <taxon>Palaeoheterodonta</taxon>
        <taxon>Unionida</taxon>
        <taxon>Unionoidea</taxon>
        <taxon>Unionidae</taxon>
        <taxon>Unioninae</taxon>
        <taxon>Sinanodonta</taxon>
    </lineage>
</organism>
<evidence type="ECO:0000256" key="3">
    <source>
        <dbReference type="ARBA" id="ARBA00023180"/>
    </source>
</evidence>
<dbReference type="PANTHER" id="PTHR44337">
    <property type="entry name" value="CARCINOEMBRYONIC ANTIGEN-RELATED CELL ADHESION MOLECULE 8"/>
    <property type="match status" value="1"/>
</dbReference>
<keyword evidence="4" id="KW-0393">Immunoglobulin domain</keyword>
<dbReference type="SMART" id="SM00409">
    <property type="entry name" value="IG"/>
    <property type="match status" value="2"/>
</dbReference>
<evidence type="ECO:0000259" key="7">
    <source>
        <dbReference type="PROSITE" id="PS50835"/>
    </source>
</evidence>
<evidence type="ECO:0000256" key="1">
    <source>
        <dbReference type="ARBA" id="ARBA00022729"/>
    </source>
</evidence>
<feature type="signal peptide" evidence="6">
    <location>
        <begin position="1"/>
        <end position="19"/>
    </location>
</feature>
<dbReference type="InterPro" id="IPR007110">
    <property type="entry name" value="Ig-like_dom"/>
</dbReference>
<reference evidence="8 9" key="1">
    <citation type="submission" date="2024-11" db="EMBL/GenBank/DDBJ databases">
        <title>Chromosome-level genome assembly of the freshwater bivalve Anodonta woodiana.</title>
        <authorList>
            <person name="Chen X."/>
        </authorList>
    </citation>
    <scope>NUCLEOTIDE SEQUENCE [LARGE SCALE GENOMIC DNA]</scope>
    <source>
        <strain evidence="8">MN2024</strain>
        <tissue evidence="8">Gills</tissue>
    </source>
</reference>
<keyword evidence="5" id="KW-1133">Transmembrane helix</keyword>
<name>A0ABD3XHE3_SINWO</name>
<evidence type="ECO:0000313" key="8">
    <source>
        <dbReference type="EMBL" id="KAL3885677.1"/>
    </source>
</evidence>
<evidence type="ECO:0000256" key="4">
    <source>
        <dbReference type="ARBA" id="ARBA00023319"/>
    </source>
</evidence>
<keyword evidence="5" id="KW-0472">Membrane</keyword>
<dbReference type="PANTHER" id="PTHR44337:SF20">
    <property type="entry name" value="CARCINOEMBRYONIC ANTIGEN-RELATED CELL ADHESION MOLECULE 5-RELATED"/>
    <property type="match status" value="1"/>
</dbReference>
<feature type="chain" id="PRO_5044813318" description="Ig-like domain-containing protein" evidence="6">
    <location>
        <begin position="20"/>
        <end position="476"/>
    </location>
</feature>
<dbReference type="EMBL" id="JBJQND010000002">
    <property type="protein sequence ID" value="KAL3885677.1"/>
    <property type="molecule type" value="Genomic_DNA"/>
</dbReference>
<feature type="domain" description="Ig-like" evidence="7">
    <location>
        <begin position="215"/>
        <end position="290"/>
    </location>
</feature>
<feature type="domain" description="Ig-like" evidence="7">
    <location>
        <begin position="124"/>
        <end position="207"/>
    </location>
</feature>
<dbReference type="PROSITE" id="PS50835">
    <property type="entry name" value="IG_LIKE"/>
    <property type="match status" value="2"/>
</dbReference>
<keyword evidence="3" id="KW-0325">Glycoprotein</keyword>
<comment type="caution">
    <text evidence="8">The sequence shown here is derived from an EMBL/GenBank/DDBJ whole genome shotgun (WGS) entry which is preliminary data.</text>
</comment>
<keyword evidence="5" id="KW-0812">Transmembrane</keyword>
<protein>
    <recommendedName>
        <fullName evidence="7">Ig-like domain-containing protein</fullName>
    </recommendedName>
</protein>
<keyword evidence="9" id="KW-1185">Reference proteome</keyword>
<keyword evidence="1 6" id="KW-0732">Signal</keyword>
<feature type="transmembrane region" description="Helical" evidence="5">
    <location>
        <begin position="324"/>
        <end position="345"/>
    </location>
</feature>
<keyword evidence="2" id="KW-1015">Disulfide bond</keyword>
<proteinExistence type="predicted"/>
<dbReference type="SUPFAM" id="SSF48726">
    <property type="entry name" value="Immunoglobulin"/>
    <property type="match status" value="2"/>
</dbReference>
<gene>
    <name evidence="8" type="ORF">ACJMK2_025724</name>
</gene>
<sequence>MSMLHVVFLCLTVLNISEGKNVQGIIGRNVSFSWMFQRIMNDNIFILHNGTRVHQLLSAKSPFLTRTLPNRVKVSVSNTTDDNIMVNVDFFSITENDTGTYRVIRLFELTDLDDIIHLKTIAGPNAIKFVPNITMVQEYSGLNMSCHTECYPICSWKWTKLDLSLGVVQITSTQDILYIQNITRQQGGVYACSVLNNLTGTSLENLTPIQIIYGPDVILFNSSDIIELHENDSITISCSADCFPPCQIGWTETNAENLMPGGELKLVNVNRSCNYTCHVTNARKDNTTISETIYVIVKSEISLKTTTTITSEWDDEEFPFKRHLLYVLVGAGSVVAVALLAYLSAKIRTCHRVDRSSDGNTITVSNIVDRDQSLKEEILPGNYWTIVSNNEGEMSSAIETGSVKRRQQHLIVQNLGSIQSGSNEPVRHGDVIVNEGLDDYLSPIDTGAVELDDYIHPIHSDPVKSNFVSTRRSAEF</sequence>
<evidence type="ECO:0000256" key="5">
    <source>
        <dbReference type="SAM" id="Phobius"/>
    </source>
</evidence>
<dbReference type="Proteomes" id="UP001634394">
    <property type="component" value="Unassembled WGS sequence"/>
</dbReference>
<dbReference type="InterPro" id="IPR003599">
    <property type="entry name" value="Ig_sub"/>
</dbReference>
<evidence type="ECO:0000313" key="9">
    <source>
        <dbReference type="Proteomes" id="UP001634394"/>
    </source>
</evidence>
<dbReference type="AlphaFoldDB" id="A0ABD3XHE3"/>
<evidence type="ECO:0000256" key="2">
    <source>
        <dbReference type="ARBA" id="ARBA00023157"/>
    </source>
</evidence>
<dbReference type="InterPro" id="IPR052598">
    <property type="entry name" value="IgSF_CEA-related"/>
</dbReference>